<comment type="catalytic activity">
    <reaction evidence="16">
        <text>L-seryl-[protein] + ATP = O-phospho-L-seryl-[protein] + ADP + H(+)</text>
        <dbReference type="Rhea" id="RHEA:17989"/>
        <dbReference type="Rhea" id="RHEA-COMP:9863"/>
        <dbReference type="Rhea" id="RHEA-COMP:11604"/>
        <dbReference type="ChEBI" id="CHEBI:15378"/>
        <dbReference type="ChEBI" id="CHEBI:29999"/>
        <dbReference type="ChEBI" id="CHEBI:30616"/>
        <dbReference type="ChEBI" id="CHEBI:83421"/>
        <dbReference type="ChEBI" id="CHEBI:456216"/>
        <dbReference type="EC" id="2.7.11.1"/>
    </reaction>
</comment>
<comment type="catalytic activity">
    <reaction evidence="15">
        <text>L-threonyl-[protein] + ATP = O-phospho-L-threonyl-[protein] + ADP + H(+)</text>
        <dbReference type="Rhea" id="RHEA:46608"/>
        <dbReference type="Rhea" id="RHEA-COMP:11060"/>
        <dbReference type="Rhea" id="RHEA-COMP:11605"/>
        <dbReference type="ChEBI" id="CHEBI:15378"/>
        <dbReference type="ChEBI" id="CHEBI:30013"/>
        <dbReference type="ChEBI" id="CHEBI:30616"/>
        <dbReference type="ChEBI" id="CHEBI:61977"/>
        <dbReference type="ChEBI" id="CHEBI:456216"/>
        <dbReference type="EC" id="2.7.11.1"/>
    </reaction>
</comment>
<evidence type="ECO:0000313" key="20">
    <source>
        <dbReference type="Proteomes" id="UP000027138"/>
    </source>
</evidence>
<dbReference type="Gene3D" id="1.10.510.10">
    <property type="entry name" value="Transferase(Phosphotransferase) domain 1"/>
    <property type="match status" value="1"/>
</dbReference>
<evidence type="ECO:0000256" key="6">
    <source>
        <dbReference type="ARBA" id="ARBA00022679"/>
    </source>
</evidence>
<evidence type="ECO:0000256" key="17">
    <source>
        <dbReference type="SAM" id="SignalP"/>
    </source>
</evidence>
<evidence type="ECO:0000256" key="4">
    <source>
        <dbReference type="ARBA" id="ARBA00022553"/>
    </source>
</evidence>
<keyword evidence="10" id="KW-0418">Kinase</keyword>
<dbReference type="InterPro" id="IPR011009">
    <property type="entry name" value="Kinase-like_dom_sf"/>
</dbReference>
<dbReference type="Pfam" id="PF23598">
    <property type="entry name" value="LRR_14"/>
    <property type="match status" value="1"/>
</dbReference>
<dbReference type="InterPro" id="IPR000719">
    <property type="entry name" value="Prot_kinase_dom"/>
</dbReference>
<dbReference type="InterPro" id="IPR003591">
    <property type="entry name" value="Leu-rich_rpt_typical-subtyp"/>
</dbReference>
<dbReference type="Gene3D" id="2.60.120.430">
    <property type="entry name" value="Galactose-binding lectin"/>
    <property type="match status" value="1"/>
</dbReference>
<dbReference type="PANTHER" id="PTHR48006:SF48">
    <property type="entry name" value="PROTEIN KINASE DOMAIN-CONTAINING PROTEIN"/>
    <property type="match status" value="1"/>
</dbReference>
<proteinExistence type="predicted"/>
<evidence type="ECO:0000259" key="18">
    <source>
        <dbReference type="PROSITE" id="PS50011"/>
    </source>
</evidence>
<feature type="chain" id="PRO_5001643189" description="non-specific serine/threonine protein kinase" evidence="17">
    <location>
        <begin position="27"/>
        <end position="885"/>
    </location>
</feature>
<evidence type="ECO:0000256" key="13">
    <source>
        <dbReference type="ARBA" id="ARBA00023170"/>
    </source>
</evidence>
<keyword evidence="4" id="KW-0597">Phosphoprotein</keyword>
<protein>
    <recommendedName>
        <fullName evidence="2">non-specific serine/threonine protein kinase</fullName>
        <ecNumber evidence="2">2.7.11.1</ecNumber>
    </recommendedName>
</protein>
<dbReference type="SMART" id="SM00369">
    <property type="entry name" value="LRR_TYP"/>
    <property type="match status" value="4"/>
</dbReference>
<dbReference type="OrthoDB" id="848413at2759"/>
<evidence type="ECO:0000256" key="9">
    <source>
        <dbReference type="ARBA" id="ARBA00022741"/>
    </source>
</evidence>
<keyword evidence="11" id="KW-0067">ATP-binding</keyword>
<accession>A0A067JVF4</accession>
<evidence type="ECO:0000256" key="1">
    <source>
        <dbReference type="ARBA" id="ARBA00004479"/>
    </source>
</evidence>
<keyword evidence="13" id="KW-0675">Receptor</keyword>
<dbReference type="InterPro" id="IPR051824">
    <property type="entry name" value="LRR_Rcpt-Like_S/T_Kinase"/>
</dbReference>
<evidence type="ECO:0000256" key="8">
    <source>
        <dbReference type="ARBA" id="ARBA00022737"/>
    </source>
</evidence>
<evidence type="ECO:0000256" key="10">
    <source>
        <dbReference type="ARBA" id="ARBA00022777"/>
    </source>
</evidence>
<dbReference type="InterPro" id="IPR021720">
    <property type="entry name" value="Malectin_dom"/>
</dbReference>
<dbReference type="Pfam" id="PF07714">
    <property type="entry name" value="PK_Tyr_Ser-Thr"/>
    <property type="match status" value="1"/>
</dbReference>
<organism evidence="19 20">
    <name type="scientific">Jatropha curcas</name>
    <name type="common">Barbados nut</name>
    <dbReference type="NCBI Taxonomy" id="180498"/>
    <lineage>
        <taxon>Eukaryota</taxon>
        <taxon>Viridiplantae</taxon>
        <taxon>Streptophyta</taxon>
        <taxon>Embryophyta</taxon>
        <taxon>Tracheophyta</taxon>
        <taxon>Spermatophyta</taxon>
        <taxon>Magnoliopsida</taxon>
        <taxon>eudicotyledons</taxon>
        <taxon>Gunneridae</taxon>
        <taxon>Pentapetalae</taxon>
        <taxon>rosids</taxon>
        <taxon>fabids</taxon>
        <taxon>Malpighiales</taxon>
        <taxon>Euphorbiaceae</taxon>
        <taxon>Crotonoideae</taxon>
        <taxon>Jatropheae</taxon>
        <taxon>Jatropha</taxon>
    </lineage>
</organism>
<dbReference type="PROSITE" id="PS50011">
    <property type="entry name" value="PROTEIN_KINASE_DOM"/>
    <property type="match status" value="1"/>
</dbReference>
<dbReference type="SUPFAM" id="SSF56112">
    <property type="entry name" value="Protein kinase-like (PK-like)"/>
    <property type="match status" value="1"/>
</dbReference>
<keyword evidence="8" id="KW-0677">Repeat</keyword>
<dbReference type="GO" id="GO:0005524">
    <property type="term" value="F:ATP binding"/>
    <property type="evidence" value="ECO:0007669"/>
    <property type="project" value="UniProtKB-KW"/>
</dbReference>
<dbReference type="GO" id="GO:0016020">
    <property type="term" value="C:membrane"/>
    <property type="evidence" value="ECO:0007669"/>
    <property type="project" value="UniProtKB-SubCell"/>
</dbReference>
<dbReference type="Pfam" id="PF11721">
    <property type="entry name" value="Malectin"/>
    <property type="match status" value="1"/>
</dbReference>
<gene>
    <name evidence="19" type="ORF">JCGZ_25363</name>
</gene>
<dbReference type="Gene3D" id="3.30.200.20">
    <property type="entry name" value="Phosphorylase Kinase, domain 1"/>
    <property type="match status" value="1"/>
</dbReference>
<keyword evidence="6" id="KW-0808">Transferase</keyword>
<dbReference type="EC" id="2.7.11.1" evidence="2"/>
<dbReference type="FunFam" id="1.10.510.10:FF:001023">
    <property type="entry name" value="Os07g0541700 protein"/>
    <property type="match status" value="1"/>
</dbReference>
<dbReference type="PRINTS" id="PR00019">
    <property type="entry name" value="LEURICHRPT"/>
</dbReference>
<dbReference type="InterPro" id="IPR001245">
    <property type="entry name" value="Ser-Thr/Tyr_kinase_cat_dom"/>
</dbReference>
<dbReference type="FunFam" id="3.80.10.10:FF:000041">
    <property type="entry name" value="LRR receptor-like serine/threonine-protein kinase ERECTA"/>
    <property type="match status" value="1"/>
</dbReference>
<comment type="subcellular location">
    <subcellularLocation>
        <location evidence="1">Membrane</location>
        <topology evidence="1">Single-pass type I membrane protein</topology>
    </subcellularLocation>
</comment>
<dbReference type="PANTHER" id="PTHR48006">
    <property type="entry name" value="LEUCINE-RICH REPEAT-CONTAINING PROTEIN DDB_G0281931-RELATED"/>
    <property type="match status" value="1"/>
</dbReference>
<evidence type="ECO:0000256" key="14">
    <source>
        <dbReference type="ARBA" id="ARBA00023180"/>
    </source>
</evidence>
<reference evidence="19 20" key="1">
    <citation type="journal article" date="2014" name="PLoS ONE">
        <title>Global Analysis of Gene Expression Profiles in Physic Nut (Jatropha curcas L.) Seedlings Exposed to Salt Stress.</title>
        <authorList>
            <person name="Zhang L."/>
            <person name="Zhang C."/>
            <person name="Wu P."/>
            <person name="Chen Y."/>
            <person name="Li M."/>
            <person name="Jiang H."/>
            <person name="Wu G."/>
        </authorList>
    </citation>
    <scope>NUCLEOTIDE SEQUENCE [LARGE SCALE GENOMIC DNA]</scope>
    <source>
        <strain evidence="20">cv. GZQX0401</strain>
        <tissue evidence="19">Young leaves</tissue>
    </source>
</reference>
<dbReference type="Proteomes" id="UP000027138">
    <property type="component" value="Unassembled WGS sequence"/>
</dbReference>
<evidence type="ECO:0000256" key="2">
    <source>
        <dbReference type="ARBA" id="ARBA00012513"/>
    </source>
</evidence>
<evidence type="ECO:0000256" key="3">
    <source>
        <dbReference type="ARBA" id="ARBA00022527"/>
    </source>
</evidence>
<keyword evidence="12" id="KW-0472">Membrane</keyword>
<evidence type="ECO:0000256" key="5">
    <source>
        <dbReference type="ARBA" id="ARBA00022614"/>
    </source>
</evidence>
<evidence type="ECO:0000256" key="7">
    <source>
        <dbReference type="ARBA" id="ARBA00022729"/>
    </source>
</evidence>
<keyword evidence="5" id="KW-0433">Leucine-rich repeat</keyword>
<dbReference type="InterPro" id="IPR055414">
    <property type="entry name" value="LRR_R13L4/SHOC2-like"/>
</dbReference>
<dbReference type="EMBL" id="KK915158">
    <property type="protein sequence ID" value="KDP23975.1"/>
    <property type="molecule type" value="Genomic_DNA"/>
</dbReference>
<keyword evidence="14" id="KW-0325">Glycoprotein</keyword>
<sequence length="885" mass="99843">MCSKLSVRALLIPILTFLLQWQLVHGADKPYITRKPQSVFNGNPYCKSGRPYSSCTCPSYKPDCGRVYSGGTSRREYCDRNQALPCDELDALTTFLTGLGVTDFNVSHCENSSNLVAGAEIRYNCSFKDKDGNFTCHITEINMMSSLLSGYMDDAISGLQHLQILDLSSNQLTGSLPQSMGNLTSLTDLNLENNQLGGTIPNSFQALNSLEYLDLTFNFLNQSIPKSFGNLSSLETLYLDSNMLSGPIPDELGNLTQLDFLWLNSNYLTGEIPQSYSQLTGLEIFAVAGNYLSGPLRDYIANWTNLTHLVLRNCSINDTIPPYIAKWPELTHLDLSFNNLNGEIQQFNTGTILLSRNKFKGKFPPWISELSPQLYRSLELEYIYQKGKKCRKKTHSLSINCGGDKVNFDKQNYENDTAISNFYESPDGNWAYSVSGDFITPTTIENLTCGVSVPEGDLYVNARVAPISLTYYAFCLHKGKYRIKLFFAETSFSKNEDHSILKKRIFDVHIQKKKVLQDFNIQKEAKGAKYKNIMKSFTATIRDHEPLQIDFFWAGRGSLDKNGPLVSAISITHETRIKLSETQAYSVKEIINATQKFSPKTHIGKDGRFGIVYKAVLPNLTVAVKKLFPQSKAAAEIRAEVFALSKLENQNLVKLLGSYSKRGLHLLIYEYMENGSLEEVLFDANRSAHLSWEKRYKICEQIALGLEFLHKMEPPVIHRNIKASNILLDRDYNAKISDFGLAKLYEEDDPFMFTKDPRSALKYMAPEYASQKNITVKIDVYSFGLLLLEIISGKEIDKNLGDPDNSIYLLEKADMCRKQKMYEQLIDETLKERPSGRVPSTTLYQAITVIELAMLCTDWPSIRPPISDVVSVLQGKITVEDMTKV</sequence>
<dbReference type="InterPro" id="IPR032675">
    <property type="entry name" value="LRR_dom_sf"/>
</dbReference>
<name>A0A067JVF4_JATCU</name>
<evidence type="ECO:0000256" key="12">
    <source>
        <dbReference type="ARBA" id="ARBA00023136"/>
    </source>
</evidence>
<feature type="domain" description="Protein kinase" evidence="18">
    <location>
        <begin position="598"/>
        <end position="849"/>
    </location>
</feature>
<dbReference type="Gene3D" id="3.80.10.10">
    <property type="entry name" value="Ribonuclease Inhibitor"/>
    <property type="match status" value="2"/>
</dbReference>
<dbReference type="SUPFAM" id="SSF52058">
    <property type="entry name" value="L domain-like"/>
    <property type="match status" value="1"/>
</dbReference>
<evidence type="ECO:0000313" key="19">
    <source>
        <dbReference type="EMBL" id="KDP23975.1"/>
    </source>
</evidence>
<dbReference type="GO" id="GO:0004674">
    <property type="term" value="F:protein serine/threonine kinase activity"/>
    <property type="evidence" value="ECO:0007669"/>
    <property type="project" value="UniProtKB-KW"/>
</dbReference>
<keyword evidence="7 17" id="KW-0732">Signal</keyword>
<keyword evidence="9" id="KW-0547">Nucleotide-binding</keyword>
<keyword evidence="20" id="KW-1185">Reference proteome</keyword>
<evidence type="ECO:0000256" key="11">
    <source>
        <dbReference type="ARBA" id="ARBA00022840"/>
    </source>
</evidence>
<dbReference type="AlphaFoldDB" id="A0A067JVF4"/>
<evidence type="ECO:0000256" key="15">
    <source>
        <dbReference type="ARBA" id="ARBA00047899"/>
    </source>
</evidence>
<evidence type="ECO:0000256" key="16">
    <source>
        <dbReference type="ARBA" id="ARBA00048679"/>
    </source>
</evidence>
<keyword evidence="3" id="KW-0723">Serine/threonine-protein kinase</keyword>
<feature type="signal peptide" evidence="17">
    <location>
        <begin position="1"/>
        <end position="26"/>
    </location>
</feature>